<name>A0A2W7NAC8_9BACT</name>
<dbReference type="PANTHER" id="PTHR43595:SF2">
    <property type="entry name" value="SMALL RIBOSOMAL SUBUNIT PROTEIN MS42"/>
    <property type="match status" value="1"/>
</dbReference>
<dbReference type="EC" id="1.15.1.1" evidence="2 6"/>
<feature type="domain" description="Manganese/iron superoxide dismutase C-terminal" evidence="9">
    <location>
        <begin position="116"/>
        <end position="221"/>
    </location>
</feature>
<comment type="caution">
    <text evidence="10">The sequence shown here is derived from an EMBL/GenBank/DDBJ whole genome shotgun (WGS) entry which is preliminary data.</text>
</comment>
<dbReference type="Gene3D" id="1.10.287.990">
    <property type="entry name" value="Fe,Mn superoxide dismutase (SOD) domain"/>
    <property type="match status" value="1"/>
</dbReference>
<dbReference type="Gene3D" id="3.55.40.20">
    <property type="entry name" value="Iron/manganese superoxide dismutase, C-terminal domain"/>
    <property type="match status" value="1"/>
</dbReference>
<keyword evidence="11" id="KW-1185">Reference proteome</keyword>
<comment type="similarity">
    <text evidence="1 6">Belongs to the iron/manganese superoxide dismutase family.</text>
</comment>
<dbReference type="InterPro" id="IPR019832">
    <property type="entry name" value="Mn/Fe_SOD_C"/>
</dbReference>
<protein>
    <recommendedName>
        <fullName evidence="2 6">Superoxide dismutase</fullName>
        <ecNumber evidence="2 6">1.15.1.1</ecNumber>
    </recommendedName>
</protein>
<proteinExistence type="inferred from homology"/>
<feature type="chain" id="PRO_5015866149" description="Superoxide dismutase" evidence="7">
    <location>
        <begin position="24"/>
        <end position="239"/>
    </location>
</feature>
<dbReference type="Pfam" id="PF00081">
    <property type="entry name" value="Sod_Fe_N"/>
    <property type="match status" value="1"/>
</dbReference>
<dbReference type="EMBL" id="QKZK01000022">
    <property type="protein sequence ID" value="PZX13814.1"/>
    <property type="molecule type" value="Genomic_DNA"/>
</dbReference>
<feature type="binding site" evidence="5">
    <location>
        <position position="192"/>
    </location>
    <ligand>
        <name>Mn(2+)</name>
        <dbReference type="ChEBI" id="CHEBI:29035"/>
    </ligand>
</feature>
<evidence type="ECO:0000256" key="3">
    <source>
        <dbReference type="ARBA" id="ARBA00022723"/>
    </source>
</evidence>
<feature type="binding site" evidence="5">
    <location>
        <position position="102"/>
    </location>
    <ligand>
        <name>Mn(2+)</name>
        <dbReference type="ChEBI" id="CHEBI:29035"/>
    </ligand>
</feature>
<comment type="catalytic activity">
    <reaction evidence="6">
        <text>2 superoxide + 2 H(+) = H2O2 + O2</text>
        <dbReference type="Rhea" id="RHEA:20696"/>
        <dbReference type="ChEBI" id="CHEBI:15378"/>
        <dbReference type="ChEBI" id="CHEBI:15379"/>
        <dbReference type="ChEBI" id="CHEBI:16240"/>
        <dbReference type="ChEBI" id="CHEBI:18421"/>
        <dbReference type="EC" id="1.15.1.1"/>
    </reaction>
</comment>
<dbReference type="SUPFAM" id="SSF46609">
    <property type="entry name" value="Fe,Mn superoxide dismutase (SOD), N-terminal domain"/>
    <property type="match status" value="1"/>
</dbReference>
<evidence type="ECO:0000259" key="8">
    <source>
        <dbReference type="Pfam" id="PF00081"/>
    </source>
</evidence>
<feature type="binding site" evidence="5">
    <location>
        <position position="188"/>
    </location>
    <ligand>
        <name>Mn(2+)</name>
        <dbReference type="ChEBI" id="CHEBI:29035"/>
    </ligand>
</feature>
<dbReference type="InterPro" id="IPR036324">
    <property type="entry name" value="Mn/Fe_SOD_N_sf"/>
</dbReference>
<dbReference type="InterPro" id="IPR001189">
    <property type="entry name" value="Mn/Fe_SOD"/>
</dbReference>
<evidence type="ECO:0000256" key="6">
    <source>
        <dbReference type="RuleBase" id="RU000414"/>
    </source>
</evidence>
<sequence length="239" mass="27126">MKNRTTFFAIMMVAIMSIANASAQDVKHEFPALPYAYDALEPYMDAATMEIHYTRHHKGYYDRFVKAIAGTPLENQSLETIFAGISNVSPGIRNDGGGYYNHVVFWENLSPTPGQPSAKLTQAIVNRFGSMEAFQEQFSKAALSVFGSGWAWLIFTPDNQLEIVTTANQDNPLMDVVPVKGQPLLAIDVWEHAYYLKYQNKRGEYINAFWKVVNWEAVSKRLEDARVKSMNYAHEKIIE</sequence>
<accession>A0A2W7NAC8</accession>
<dbReference type="PRINTS" id="PR01703">
    <property type="entry name" value="MNSODISMTASE"/>
</dbReference>
<dbReference type="GO" id="GO:0046872">
    <property type="term" value="F:metal ion binding"/>
    <property type="evidence" value="ECO:0007669"/>
    <property type="project" value="UniProtKB-KW"/>
</dbReference>
<comment type="function">
    <text evidence="6">Destroys radicals which are normally produced within the cells and which are toxic to biological systems.</text>
</comment>
<evidence type="ECO:0000256" key="5">
    <source>
        <dbReference type="PIRSR" id="PIRSR000349-1"/>
    </source>
</evidence>
<feature type="domain" description="Manganese/iron superoxide dismutase N-terminal" evidence="8">
    <location>
        <begin position="27"/>
        <end position="110"/>
    </location>
</feature>
<evidence type="ECO:0000256" key="2">
    <source>
        <dbReference type="ARBA" id="ARBA00012682"/>
    </source>
</evidence>
<dbReference type="RefSeq" id="WP_317046403.1">
    <property type="nucleotide sequence ID" value="NZ_QKZK01000022.1"/>
</dbReference>
<evidence type="ECO:0000313" key="10">
    <source>
        <dbReference type="EMBL" id="PZX13814.1"/>
    </source>
</evidence>
<keyword evidence="7" id="KW-0732">Signal</keyword>
<reference evidence="10 11" key="1">
    <citation type="submission" date="2018-06" db="EMBL/GenBank/DDBJ databases">
        <title>Genomic Encyclopedia of Archaeal and Bacterial Type Strains, Phase II (KMG-II): from individual species to whole genera.</title>
        <authorList>
            <person name="Goeker M."/>
        </authorList>
    </citation>
    <scope>NUCLEOTIDE SEQUENCE [LARGE SCALE GENOMIC DNA]</scope>
    <source>
        <strain evidence="10 11">DSM 6779</strain>
    </source>
</reference>
<feature type="signal peptide" evidence="7">
    <location>
        <begin position="1"/>
        <end position="23"/>
    </location>
</feature>
<dbReference type="Proteomes" id="UP000249239">
    <property type="component" value="Unassembled WGS sequence"/>
</dbReference>
<dbReference type="InterPro" id="IPR036314">
    <property type="entry name" value="SOD_C_sf"/>
</dbReference>
<keyword evidence="3 5" id="KW-0479">Metal-binding</keyword>
<evidence type="ECO:0000313" key="11">
    <source>
        <dbReference type="Proteomes" id="UP000249239"/>
    </source>
</evidence>
<keyword evidence="4 6" id="KW-0560">Oxidoreductase</keyword>
<evidence type="ECO:0000256" key="1">
    <source>
        <dbReference type="ARBA" id="ARBA00008714"/>
    </source>
</evidence>
<evidence type="ECO:0000256" key="4">
    <source>
        <dbReference type="ARBA" id="ARBA00023002"/>
    </source>
</evidence>
<dbReference type="AlphaFoldDB" id="A0A2W7NAC8"/>
<dbReference type="InterPro" id="IPR019833">
    <property type="entry name" value="Mn/Fe_SOD_BS"/>
</dbReference>
<dbReference type="SUPFAM" id="SSF54719">
    <property type="entry name" value="Fe,Mn superoxide dismutase (SOD), C-terminal domain"/>
    <property type="match status" value="1"/>
</dbReference>
<dbReference type="FunFam" id="3.55.40.20:FF:000001">
    <property type="entry name" value="Superoxide dismutase"/>
    <property type="match status" value="1"/>
</dbReference>
<feature type="binding site" evidence="5">
    <location>
        <position position="52"/>
    </location>
    <ligand>
        <name>Mn(2+)</name>
        <dbReference type="ChEBI" id="CHEBI:29035"/>
    </ligand>
</feature>
<evidence type="ECO:0000259" key="9">
    <source>
        <dbReference type="Pfam" id="PF02777"/>
    </source>
</evidence>
<dbReference type="Pfam" id="PF02777">
    <property type="entry name" value="Sod_Fe_C"/>
    <property type="match status" value="1"/>
</dbReference>
<dbReference type="PIRSF" id="PIRSF000349">
    <property type="entry name" value="SODismutase"/>
    <property type="match status" value="1"/>
</dbReference>
<dbReference type="GO" id="GO:0004784">
    <property type="term" value="F:superoxide dismutase activity"/>
    <property type="evidence" value="ECO:0007669"/>
    <property type="project" value="UniProtKB-EC"/>
</dbReference>
<dbReference type="PANTHER" id="PTHR43595">
    <property type="entry name" value="37S RIBOSOMAL PROTEIN S26, MITOCHONDRIAL"/>
    <property type="match status" value="1"/>
</dbReference>
<evidence type="ECO:0000256" key="7">
    <source>
        <dbReference type="SAM" id="SignalP"/>
    </source>
</evidence>
<gene>
    <name evidence="10" type="ORF">LX69_02492</name>
</gene>
<dbReference type="InterPro" id="IPR019831">
    <property type="entry name" value="Mn/Fe_SOD_N"/>
</dbReference>
<dbReference type="PROSITE" id="PS00088">
    <property type="entry name" value="SOD_MN"/>
    <property type="match status" value="1"/>
</dbReference>
<dbReference type="GO" id="GO:0005737">
    <property type="term" value="C:cytoplasm"/>
    <property type="evidence" value="ECO:0007669"/>
    <property type="project" value="TreeGrafter"/>
</dbReference>
<organism evidence="10 11">
    <name type="scientific">Breznakibacter xylanolyticus</name>
    <dbReference type="NCBI Taxonomy" id="990"/>
    <lineage>
        <taxon>Bacteria</taxon>
        <taxon>Pseudomonadati</taxon>
        <taxon>Bacteroidota</taxon>
        <taxon>Bacteroidia</taxon>
        <taxon>Marinilabiliales</taxon>
        <taxon>Marinilabiliaceae</taxon>
        <taxon>Breznakibacter</taxon>
    </lineage>
</organism>